<dbReference type="Proteomes" id="UP001431209">
    <property type="component" value="Unassembled WGS sequence"/>
</dbReference>
<keyword evidence="6" id="KW-1185">Reference proteome</keyword>
<dbReference type="Pfam" id="PF13774">
    <property type="entry name" value="Longin"/>
    <property type="match status" value="1"/>
</dbReference>
<evidence type="ECO:0000256" key="1">
    <source>
        <dbReference type="ARBA" id="ARBA00004370"/>
    </source>
</evidence>
<gene>
    <name evidence="5" type="ORF">AKO1_005504</name>
</gene>
<organism evidence="5 6">
    <name type="scientific">Acrasis kona</name>
    <dbReference type="NCBI Taxonomy" id="1008807"/>
    <lineage>
        <taxon>Eukaryota</taxon>
        <taxon>Discoba</taxon>
        <taxon>Heterolobosea</taxon>
        <taxon>Tetramitia</taxon>
        <taxon>Eutetramitia</taxon>
        <taxon>Acrasidae</taxon>
        <taxon>Acrasis</taxon>
    </lineage>
</organism>
<dbReference type="PROSITE" id="PS50859">
    <property type="entry name" value="LONGIN"/>
    <property type="match status" value="1"/>
</dbReference>
<dbReference type="GO" id="GO:0016020">
    <property type="term" value="C:membrane"/>
    <property type="evidence" value="ECO:0007669"/>
    <property type="project" value="UniProtKB-SubCell"/>
</dbReference>
<proteinExistence type="inferred from homology"/>
<comment type="subcellular location">
    <subcellularLocation>
        <location evidence="1">Membrane</location>
    </subcellularLocation>
</comment>
<feature type="domain" description="Longin" evidence="4">
    <location>
        <begin position="32"/>
        <end position="92"/>
    </location>
</feature>
<name>A0AAW2YK19_9EUKA</name>
<comment type="caution">
    <text evidence="5">The sequence shown here is derived from an EMBL/GenBank/DDBJ whole genome shotgun (WGS) entry which is preliminary data.</text>
</comment>
<dbReference type="InterPro" id="IPR010908">
    <property type="entry name" value="Longin_dom"/>
</dbReference>
<evidence type="ECO:0000256" key="3">
    <source>
        <dbReference type="ARBA" id="ARBA00023136"/>
    </source>
</evidence>
<reference evidence="5 6" key="1">
    <citation type="submission" date="2024-03" db="EMBL/GenBank/DDBJ databases">
        <title>The Acrasis kona genome and developmental transcriptomes reveal deep origins of eukaryotic multicellular pathways.</title>
        <authorList>
            <person name="Sheikh S."/>
            <person name="Fu C.-J."/>
            <person name="Brown M.W."/>
            <person name="Baldauf S.L."/>
        </authorList>
    </citation>
    <scope>NUCLEOTIDE SEQUENCE [LARGE SCALE GENOMIC DNA]</scope>
    <source>
        <strain evidence="5 6">ATCC MYA-3509</strain>
    </source>
</reference>
<evidence type="ECO:0000313" key="6">
    <source>
        <dbReference type="Proteomes" id="UP001431209"/>
    </source>
</evidence>
<protein>
    <submittedName>
        <fullName evidence="5">Vamp7B</fullName>
    </submittedName>
</protein>
<dbReference type="Gene3D" id="3.30.450.50">
    <property type="entry name" value="Longin domain"/>
    <property type="match status" value="1"/>
</dbReference>
<accession>A0AAW2YK19</accession>
<dbReference type="EMBL" id="JAOPGA020000192">
    <property type="protein sequence ID" value="KAL0477557.1"/>
    <property type="molecule type" value="Genomic_DNA"/>
</dbReference>
<evidence type="ECO:0000256" key="2">
    <source>
        <dbReference type="ARBA" id="ARBA00008025"/>
    </source>
</evidence>
<dbReference type="InterPro" id="IPR011012">
    <property type="entry name" value="Longin-like_dom_sf"/>
</dbReference>
<dbReference type="AlphaFoldDB" id="A0AAW2YK19"/>
<sequence>MPILFSLVANLNLPDAYVASRPVNNRPLNLLFIQKIMTRIPEQEKKTRKAFSHPEFDIHVEISGDVIVFALTDSATNERLAFAFVEDVLRSYKELTLEKGEGKATNLTGDLLEKYMDQYNDETAIRNERLQQYPGDVKQLENNDIEDLLDNPEDIDLLLQYVRKVVPSSCVIC</sequence>
<evidence type="ECO:0000313" key="5">
    <source>
        <dbReference type="EMBL" id="KAL0477557.1"/>
    </source>
</evidence>
<comment type="similarity">
    <text evidence="2">Belongs to the synaptobrevin family.</text>
</comment>
<dbReference type="SUPFAM" id="SSF64356">
    <property type="entry name" value="SNARE-like"/>
    <property type="match status" value="1"/>
</dbReference>
<keyword evidence="3" id="KW-0472">Membrane</keyword>
<evidence type="ECO:0000259" key="4">
    <source>
        <dbReference type="PROSITE" id="PS50859"/>
    </source>
</evidence>